<evidence type="ECO:0000256" key="1">
    <source>
        <dbReference type="SAM" id="Phobius"/>
    </source>
</evidence>
<keyword evidence="3" id="KW-1185">Reference proteome</keyword>
<dbReference type="PROSITE" id="PS00409">
    <property type="entry name" value="PROKAR_NTER_METHYL"/>
    <property type="match status" value="1"/>
</dbReference>
<keyword evidence="1" id="KW-1133">Transmembrane helix</keyword>
<gene>
    <name evidence="2" type="ORF">K239x_07540</name>
</gene>
<dbReference type="EMBL" id="CP036526">
    <property type="protein sequence ID" value="QDT08812.1"/>
    <property type="molecule type" value="Genomic_DNA"/>
</dbReference>
<reference evidence="2 3" key="1">
    <citation type="submission" date="2019-02" db="EMBL/GenBank/DDBJ databases">
        <title>Deep-cultivation of Planctomycetes and their phenomic and genomic characterization uncovers novel biology.</title>
        <authorList>
            <person name="Wiegand S."/>
            <person name="Jogler M."/>
            <person name="Boedeker C."/>
            <person name="Pinto D."/>
            <person name="Vollmers J."/>
            <person name="Rivas-Marin E."/>
            <person name="Kohn T."/>
            <person name="Peeters S.H."/>
            <person name="Heuer A."/>
            <person name="Rast P."/>
            <person name="Oberbeckmann S."/>
            <person name="Bunk B."/>
            <person name="Jeske O."/>
            <person name="Meyerdierks A."/>
            <person name="Storesund J.E."/>
            <person name="Kallscheuer N."/>
            <person name="Luecker S."/>
            <person name="Lage O.M."/>
            <person name="Pohl T."/>
            <person name="Merkel B.J."/>
            <person name="Hornburger P."/>
            <person name="Mueller R.-W."/>
            <person name="Bruemmer F."/>
            <person name="Labrenz M."/>
            <person name="Spormann A.M."/>
            <person name="Op den Camp H."/>
            <person name="Overmann J."/>
            <person name="Amann R."/>
            <person name="Jetten M.S.M."/>
            <person name="Mascher T."/>
            <person name="Medema M.H."/>
            <person name="Devos D.P."/>
            <person name="Kaster A.-K."/>
            <person name="Ovreas L."/>
            <person name="Rohde M."/>
            <person name="Galperin M.Y."/>
            <person name="Jogler C."/>
        </authorList>
    </citation>
    <scope>NUCLEOTIDE SEQUENCE [LARGE SCALE GENOMIC DNA]</scope>
    <source>
        <strain evidence="2 3">K23_9</strain>
    </source>
</reference>
<name>A0A517NNW8_9BACT</name>
<organism evidence="2 3">
    <name type="scientific">Stieleria marina</name>
    <dbReference type="NCBI Taxonomy" id="1930275"/>
    <lineage>
        <taxon>Bacteria</taxon>
        <taxon>Pseudomonadati</taxon>
        <taxon>Planctomycetota</taxon>
        <taxon>Planctomycetia</taxon>
        <taxon>Pirellulales</taxon>
        <taxon>Pirellulaceae</taxon>
        <taxon>Stieleria</taxon>
    </lineage>
</organism>
<keyword evidence="1" id="KW-0472">Membrane</keyword>
<keyword evidence="1" id="KW-0812">Transmembrane</keyword>
<dbReference type="OrthoDB" id="9923441at2"/>
<evidence type="ECO:0000313" key="3">
    <source>
        <dbReference type="Proteomes" id="UP000319817"/>
    </source>
</evidence>
<proteinExistence type="predicted"/>
<evidence type="ECO:0000313" key="2">
    <source>
        <dbReference type="EMBL" id="QDT08812.1"/>
    </source>
</evidence>
<protein>
    <recommendedName>
        <fullName evidence="4">Type II secretion system protein I</fullName>
    </recommendedName>
</protein>
<sequence>MNVRQLTTQRSRRDRTGFTLLEVVIGVMLMASLVVGSLTALSRYRSSLAMAARKRQAMVVADDLLNVWVQSSNGLPGASVGEVGGESLFRWQTRVLSQRLICGVQTEVVRLEIYHPQSSNVAPYPLATVDYVRGAASLQRGF</sequence>
<feature type="transmembrane region" description="Helical" evidence="1">
    <location>
        <begin position="20"/>
        <end position="41"/>
    </location>
</feature>
<dbReference type="AlphaFoldDB" id="A0A517NNW8"/>
<evidence type="ECO:0008006" key="4">
    <source>
        <dbReference type="Google" id="ProtNLM"/>
    </source>
</evidence>
<dbReference type="Proteomes" id="UP000319817">
    <property type="component" value="Chromosome"/>
</dbReference>
<accession>A0A517NNW8</accession>
<dbReference type="InterPro" id="IPR012902">
    <property type="entry name" value="N_methyl_site"/>
</dbReference>